<dbReference type="Gene3D" id="3.40.1580.10">
    <property type="entry name" value="SMI1/KNR4-like"/>
    <property type="match status" value="1"/>
</dbReference>
<dbReference type="Pfam" id="PF14568">
    <property type="entry name" value="SUKH_6"/>
    <property type="match status" value="1"/>
</dbReference>
<sequence length="199" mass="22519">MSAALDRLRELVEPPEGVVGYDWSATEKELGLRLPEDFTQLVDTYGCVLFGDTFRPYHPDPQHPWVDLATCTSEMRENLDVPIEYPPESIPAGVTIDDPSAFVSWGGSDSGDYFLWHTGSPNPDEWTIVLTDLYPAQWYFYSGSVSELLVDWLTHRIRPPQLPKYFDRDERLGGTANRAEFFDPAAPDGEVVRTVYIDA</sequence>
<name>A0A9X4LY76_9ACTN</name>
<dbReference type="SUPFAM" id="SSF160631">
    <property type="entry name" value="SMI1/KNR4-like"/>
    <property type="match status" value="1"/>
</dbReference>
<comment type="caution">
    <text evidence="1">The sequence shown here is derived from an EMBL/GenBank/DDBJ whole genome shotgun (WGS) entry which is preliminary data.</text>
</comment>
<proteinExistence type="predicted"/>
<dbReference type="AlphaFoldDB" id="A0A9X4LY76"/>
<reference evidence="1" key="1">
    <citation type="submission" date="2022-08" db="EMBL/GenBank/DDBJ databases">
        <title>Genome analysis of Corynebacteriales strain.</title>
        <authorList>
            <person name="Lee S.D."/>
        </authorList>
    </citation>
    <scope>NUCLEOTIDE SEQUENCE</scope>
    <source>
        <strain evidence="1">D3-21</strain>
    </source>
</reference>
<gene>
    <name evidence="1" type="ORF">NVS88_08225</name>
</gene>
<dbReference type="RefSeq" id="WP_277830987.1">
    <property type="nucleotide sequence ID" value="NZ_JAAIVF010000001.1"/>
</dbReference>
<protein>
    <submittedName>
        <fullName evidence="1">SMI1/KNR4 family protein</fullName>
    </submittedName>
</protein>
<evidence type="ECO:0000313" key="1">
    <source>
        <dbReference type="EMBL" id="MDG3014544.1"/>
    </source>
</evidence>
<dbReference type="Proteomes" id="UP001152755">
    <property type="component" value="Unassembled WGS sequence"/>
</dbReference>
<evidence type="ECO:0000313" key="2">
    <source>
        <dbReference type="Proteomes" id="UP001152755"/>
    </source>
</evidence>
<dbReference type="EMBL" id="JANRHA010000004">
    <property type="protein sequence ID" value="MDG3014544.1"/>
    <property type="molecule type" value="Genomic_DNA"/>
</dbReference>
<organism evidence="1 2">
    <name type="scientific">Speluncibacter jeojiensis</name>
    <dbReference type="NCBI Taxonomy" id="2710754"/>
    <lineage>
        <taxon>Bacteria</taxon>
        <taxon>Bacillati</taxon>
        <taxon>Actinomycetota</taxon>
        <taxon>Actinomycetes</taxon>
        <taxon>Mycobacteriales</taxon>
        <taxon>Speluncibacteraceae</taxon>
        <taxon>Speluncibacter</taxon>
    </lineage>
</organism>
<keyword evidence="2" id="KW-1185">Reference proteome</keyword>
<dbReference type="InterPro" id="IPR037883">
    <property type="entry name" value="Knr4/Smi1-like_sf"/>
</dbReference>
<accession>A0A9X4LY76</accession>